<evidence type="ECO:0000256" key="2">
    <source>
        <dbReference type="ARBA" id="ARBA00004174"/>
    </source>
</evidence>
<dbReference type="AlphaFoldDB" id="A0AAT9UVI5"/>
<feature type="binding site" description="axial binding residue" evidence="13">
    <location>
        <position position="438"/>
    </location>
    <ligand>
        <name>heme</name>
        <dbReference type="ChEBI" id="CHEBI:30413"/>
    </ligand>
    <ligandPart>
        <name>Fe</name>
        <dbReference type="ChEBI" id="CHEBI:18248"/>
    </ligandPart>
</feature>
<dbReference type="Gene3D" id="1.10.630.10">
    <property type="entry name" value="Cytochrome P450"/>
    <property type="match status" value="1"/>
</dbReference>
<keyword evidence="11 14" id="KW-0503">Monooxygenase</keyword>
<dbReference type="SUPFAM" id="SSF48264">
    <property type="entry name" value="Cytochrome P450"/>
    <property type="match status" value="1"/>
</dbReference>
<sequence>MIVVVLLGCLILPFLLNYVYTTKNRRFYQLLEEFPSYPTYPIIGNLDKVYGRSDDVLRKLEKCMQPYNRIVFWFATIPTLILKKYDDIMAVTNQCHDRDFYGFTLPWTDVGVVTARYDEWKKSRKMLAPAFSTEMLFKYVNVFNDKASALVDKFKSVADTDQEINVWEHTMATNMDIFLENMMGVSTTVDGESGKNFGEAWCIAFQCINQRLFAVWLRPFFINYVYLKITRKIKYLKQLHEFPEKLIEGTVADFRNGSKNFDDVCSSKTMIDLQVKKSLLDASITRKRMRDEISQIIGAGMETSSLNVCFTMLNLAINQDLQQKVYEEITQLPTENGILTFSQLSNDLKYLEQCIRETGRLYCVAVWSSRRTHKDCPLPDGKVIPAGTVILINLRWALTDEELYKNPHKWDPDRFSEEEVAKRPKGSDLVFGYGARSCIGTKYGIISVKTQLAHILREYHLSTSIKQLTAEDLTTDLMVRSKIGYPIKFTRRRNLQKN</sequence>
<evidence type="ECO:0000256" key="4">
    <source>
        <dbReference type="ARBA" id="ARBA00010617"/>
    </source>
</evidence>
<organism evidence="15">
    <name type="scientific">Maconellicoccus hirsutus</name>
    <name type="common">Pink hibiscus mealybug</name>
    <dbReference type="NCBI Taxonomy" id="177089"/>
    <lineage>
        <taxon>Eukaryota</taxon>
        <taxon>Metazoa</taxon>
        <taxon>Ecdysozoa</taxon>
        <taxon>Arthropoda</taxon>
        <taxon>Hexapoda</taxon>
        <taxon>Insecta</taxon>
        <taxon>Pterygota</taxon>
        <taxon>Neoptera</taxon>
        <taxon>Paraneoptera</taxon>
        <taxon>Hemiptera</taxon>
        <taxon>Sternorrhyncha</taxon>
        <taxon>Coccoidea</taxon>
        <taxon>Pseudococcidae</taxon>
        <taxon>Maconellicoccus</taxon>
    </lineage>
</organism>
<evidence type="ECO:0000256" key="1">
    <source>
        <dbReference type="ARBA" id="ARBA00001971"/>
    </source>
</evidence>
<evidence type="ECO:0000256" key="14">
    <source>
        <dbReference type="RuleBase" id="RU000461"/>
    </source>
</evidence>
<dbReference type="InterPro" id="IPR001128">
    <property type="entry name" value="Cyt_P450"/>
</dbReference>
<evidence type="ECO:0000256" key="5">
    <source>
        <dbReference type="ARBA" id="ARBA00022617"/>
    </source>
</evidence>
<keyword evidence="8" id="KW-0492">Microsome</keyword>
<dbReference type="InterPro" id="IPR002401">
    <property type="entry name" value="Cyt_P450_E_grp-I"/>
</dbReference>
<keyword evidence="12" id="KW-0472">Membrane</keyword>
<dbReference type="PRINTS" id="PR00463">
    <property type="entry name" value="EP450I"/>
</dbReference>
<proteinExistence type="evidence at transcript level"/>
<keyword evidence="5 13" id="KW-0349">Heme</keyword>
<comment type="cofactor">
    <cofactor evidence="1 13">
        <name>heme</name>
        <dbReference type="ChEBI" id="CHEBI:30413"/>
    </cofactor>
</comment>
<evidence type="ECO:0000256" key="8">
    <source>
        <dbReference type="ARBA" id="ARBA00022848"/>
    </source>
</evidence>
<dbReference type="PANTHER" id="PTHR24291">
    <property type="entry name" value="CYTOCHROME P450 FAMILY 4"/>
    <property type="match status" value="1"/>
</dbReference>
<evidence type="ECO:0000256" key="10">
    <source>
        <dbReference type="ARBA" id="ARBA00023004"/>
    </source>
</evidence>
<dbReference type="Pfam" id="PF00067">
    <property type="entry name" value="p450"/>
    <property type="match status" value="1"/>
</dbReference>
<dbReference type="InterPro" id="IPR036396">
    <property type="entry name" value="Cyt_P450_sf"/>
</dbReference>
<dbReference type="PROSITE" id="PS00086">
    <property type="entry name" value="CYTOCHROME_P450"/>
    <property type="match status" value="1"/>
</dbReference>
<comment type="similarity">
    <text evidence="4 14">Belongs to the cytochrome P450 family.</text>
</comment>
<dbReference type="InterPro" id="IPR050196">
    <property type="entry name" value="Cytochrome_P450_Monoox"/>
</dbReference>
<evidence type="ECO:0000256" key="7">
    <source>
        <dbReference type="ARBA" id="ARBA00022824"/>
    </source>
</evidence>
<dbReference type="GO" id="GO:0005789">
    <property type="term" value="C:endoplasmic reticulum membrane"/>
    <property type="evidence" value="ECO:0007669"/>
    <property type="project" value="UniProtKB-SubCell"/>
</dbReference>
<dbReference type="InterPro" id="IPR017972">
    <property type="entry name" value="Cyt_P450_CS"/>
</dbReference>
<keyword evidence="7" id="KW-0256">Endoplasmic reticulum</keyword>
<keyword evidence="6 13" id="KW-0479">Metal-binding</keyword>
<dbReference type="GO" id="GO:0020037">
    <property type="term" value="F:heme binding"/>
    <property type="evidence" value="ECO:0007669"/>
    <property type="project" value="InterPro"/>
</dbReference>
<evidence type="ECO:0000256" key="11">
    <source>
        <dbReference type="ARBA" id="ARBA00023033"/>
    </source>
</evidence>
<dbReference type="EMBL" id="OR117270">
    <property type="protein sequence ID" value="WIM41710.1"/>
    <property type="molecule type" value="mRNA"/>
</dbReference>
<evidence type="ECO:0000256" key="13">
    <source>
        <dbReference type="PIRSR" id="PIRSR602401-1"/>
    </source>
</evidence>
<dbReference type="GO" id="GO:0004497">
    <property type="term" value="F:monooxygenase activity"/>
    <property type="evidence" value="ECO:0007669"/>
    <property type="project" value="UniProtKB-KW"/>
</dbReference>
<dbReference type="PRINTS" id="PR00385">
    <property type="entry name" value="P450"/>
</dbReference>
<reference evidence="15" key="1">
    <citation type="submission" date="2023-06" db="EMBL/GenBank/DDBJ databases">
        <title>Identification of Cytochrome P450s in Maconellicoccus hirsutus.</title>
        <authorList>
            <person name="Selvamani S.B."/>
            <person name="Negi N."/>
            <person name="Nagarjuna Reddy K.V."/>
            <person name="Ramasamy G.G."/>
        </authorList>
    </citation>
    <scope>NUCLEOTIDE SEQUENCE</scope>
</reference>
<evidence type="ECO:0000313" key="15">
    <source>
        <dbReference type="EMBL" id="WIM41710.1"/>
    </source>
</evidence>
<comment type="subcellular location">
    <subcellularLocation>
        <location evidence="3">Endoplasmic reticulum membrane</location>
        <topology evidence="3">Peripheral membrane protein</topology>
    </subcellularLocation>
    <subcellularLocation>
        <location evidence="2">Microsome membrane</location>
        <topology evidence="2">Peripheral membrane protein</topology>
    </subcellularLocation>
</comment>
<dbReference type="GO" id="GO:0005506">
    <property type="term" value="F:iron ion binding"/>
    <property type="evidence" value="ECO:0007669"/>
    <property type="project" value="InterPro"/>
</dbReference>
<dbReference type="GO" id="GO:0016705">
    <property type="term" value="F:oxidoreductase activity, acting on paired donors, with incorporation or reduction of molecular oxygen"/>
    <property type="evidence" value="ECO:0007669"/>
    <property type="project" value="InterPro"/>
</dbReference>
<dbReference type="PANTHER" id="PTHR24291:SF189">
    <property type="entry name" value="CYTOCHROME P450 4C3-RELATED"/>
    <property type="match status" value="1"/>
</dbReference>
<evidence type="ECO:0000256" key="3">
    <source>
        <dbReference type="ARBA" id="ARBA00004406"/>
    </source>
</evidence>
<keyword evidence="9 14" id="KW-0560">Oxidoreductase</keyword>
<protein>
    <submittedName>
        <fullName evidence="15">Cytochrome P450 4461P1</fullName>
    </submittedName>
</protein>
<evidence type="ECO:0000256" key="9">
    <source>
        <dbReference type="ARBA" id="ARBA00023002"/>
    </source>
</evidence>
<evidence type="ECO:0000256" key="6">
    <source>
        <dbReference type="ARBA" id="ARBA00022723"/>
    </source>
</evidence>
<name>A0AAT9UVI5_MACHI</name>
<keyword evidence="10 13" id="KW-0408">Iron</keyword>
<accession>A0AAT9UVI5</accession>
<evidence type="ECO:0000256" key="12">
    <source>
        <dbReference type="ARBA" id="ARBA00023136"/>
    </source>
</evidence>